<sequence>MNAADAEERVVLFPPGGPLRSARIDPSKYGATRLVAELADAWKEAAEHLDLTPGTLARQAGVIRRAAEFFTEDSDRFLTLSGDGAQVARRLHDWESAMVLRFPPPSVHAKDLGMELRNHVARYLQTHGIFDGVLADWANGWVLDGSAWEGLPLDEFSNDERLQLEQTCRTIVRDTEERLARGNTLLKAGKDPRRHGWDRVENLLWALRNLPYDESFQVHLAGPQRALNGCDVDQESGFNRDTRLQARSLTTAVGAYLTPEDEYLLAIRVLLHLQTGWAPEESCRLLRSDVEFGESSVHVRVTKLRAQRIRWHTLASTQQQPWGWKAGDLIRRAAQAMQHAHALSPNEPLFWTTGIARVRDRRDDEYPGYVIRARHFHSTPTLTKLIKRHALTISEPHDMRRLRKTVKSVRAALLGTLNGAAGDDHSVEVFRGHYAQTTTVHTIAAQTVLRAQQKVLDRATDGPTFIDANAADIAADLPDSDTAALATSVADESPTEQQLTLSACRDPYDAPFGQPGSLCHASPSMCLQCRNAVIFRDHLPRLIVYRDVLDDVAKTMAPIQFSEVYGQQLVNIDAILAEFPSDQIEMARRQNADLHRPLGQRAEQ</sequence>
<evidence type="ECO:0000313" key="2">
    <source>
        <dbReference type="Proteomes" id="UP000093779"/>
    </source>
</evidence>
<accession>A0A1A1XYJ4</accession>
<dbReference type="EMBL" id="LZHX01000035">
    <property type="protein sequence ID" value="OBF24162.1"/>
    <property type="molecule type" value="Genomic_DNA"/>
</dbReference>
<comment type="caution">
    <text evidence="1">The sequence shown here is derived from an EMBL/GenBank/DDBJ whole genome shotgun (WGS) entry which is preliminary data.</text>
</comment>
<proteinExistence type="predicted"/>
<protein>
    <recommendedName>
        <fullName evidence="3">Integrase</fullName>
    </recommendedName>
</protein>
<name>A0A1A1XYJ4_9MYCO</name>
<dbReference type="AlphaFoldDB" id="A0A1A1XYJ4"/>
<dbReference type="RefSeq" id="WP_047036592.1">
    <property type="nucleotide sequence ID" value="NZ_JBEUKP010000002.1"/>
</dbReference>
<evidence type="ECO:0008006" key="3">
    <source>
        <dbReference type="Google" id="ProtNLM"/>
    </source>
</evidence>
<reference evidence="1 2" key="1">
    <citation type="submission" date="2016-06" db="EMBL/GenBank/DDBJ databases">
        <authorList>
            <person name="Kjaerup R.B."/>
            <person name="Dalgaard T.S."/>
            <person name="Juul-Madsen H.R."/>
        </authorList>
    </citation>
    <scope>NUCLEOTIDE SEQUENCE [LARGE SCALE GENOMIC DNA]</scope>
    <source>
        <strain evidence="1 2">ACS1953</strain>
    </source>
</reference>
<organism evidence="1 2">
    <name type="scientific">Mycolicibacterium conceptionense</name>
    <dbReference type="NCBI Taxonomy" id="451644"/>
    <lineage>
        <taxon>Bacteria</taxon>
        <taxon>Bacillati</taxon>
        <taxon>Actinomycetota</taxon>
        <taxon>Actinomycetes</taxon>
        <taxon>Mycobacteriales</taxon>
        <taxon>Mycobacteriaceae</taxon>
        <taxon>Mycolicibacterium</taxon>
    </lineage>
</organism>
<dbReference type="Proteomes" id="UP000093779">
    <property type="component" value="Unassembled WGS sequence"/>
</dbReference>
<gene>
    <name evidence="1" type="ORF">A5726_10000</name>
</gene>
<evidence type="ECO:0000313" key="1">
    <source>
        <dbReference type="EMBL" id="OBF24162.1"/>
    </source>
</evidence>